<proteinExistence type="predicted"/>
<name>A0A411BAS2_9CAUD</name>
<keyword evidence="2" id="KW-1185">Reference proteome</keyword>
<evidence type="ECO:0000313" key="2">
    <source>
        <dbReference type="Proteomes" id="UP000289360"/>
    </source>
</evidence>
<reference evidence="1 2" key="1">
    <citation type="submission" date="2018-08" db="EMBL/GenBank/DDBJ databases">
        <title>Segz_1, Complete genome sequences of 3 novel enterobacteria, Pakpunavirus like phages.</title>
        <authorList>
            <person name="Yuan S."/>
            <person name="Ma Y."/>
            <person name="Liu Q."/>
        </authorList>
    </citation>
    <scope>NUCLEOTIDE SEQUENCE [LARGE SCALE GENOMIC DNA]</scope>
</reference>
<sequence>MTLDEIVKDKQALAKEFLTIHKCDEEVTELMMLCIKHAAHEAWYQGGGVDHVNKDVS</sequence>
<organism evidence="1 2">
    <name type="scientific">Salmonella phage Segz_1</name>
    <dbReference type="NCBI Taxonomy" id="2419756"/>
    <lineage>
        <taxon>Viruses</taxon>
        <taxon>Duplodnaviria</taxon>
        <taxon>Heunggongvirae</taxon>
        <taxon>Uroviricota</taxon>
        <taxon>Caudoviricetes</taxon>
        <taxon>Segzyvirus</taxon>
        <taxon>Segzyvirus segz1</taxon>
    </lineage>
</organism>
<evidence type="ECO:0000313" key="1">
    <source>
        <dbReference type="EMBL" id="QAX98660.1"/>
    </source>
</evidence>
<protein>
    <submittedName>
        <fullName evidence="1">Uncharacterized protein</fullName>
    </submittedName>
</protein>
<dbReference type="Proteomes" id="UP000289360">
    <property type="component" value="Segment"/>
</dbReference>
<dbReference type="EMBL" id="MH791402">
    <property type="protein sequence ID" value="QAX98660.1"/>
    <property type="molecule type" value="Genomic_DNA"/>
</dbReference>
<gene>
    <name evidence="1" type="ORF">Segz_10</name>
</gene>
<accession>A0A411BAS2</accession>